<feature type="transmembrane region" description="Helical" evidence="3">
    <location>
        <begin position="74"/>
        <end position="98"/>
    </location>
</feature>
<keyword evidence="3" id="KW-0812">Transmembrane</keyword>
<feature type="transmembrane region" description="Helical" evidence="3">
    <location>
        <begin position="172"/>
        <end position="193"/>
    </location>
</feature>
<dbReference type="STRING" id="1202772.A0A1V9Z7F0"/>
<dbReference type="EMBL" id="JNBR01000396">
    <property type="protein sequence ID" value="OQR93770.1"/>
    <property type="molecule type" value="Genomic_DNA"/>
</dbReference>
<feature type="transmembrane region" description="Helical" evidence="3">
    <location>
        <begin position="877"/>
        <end position="897"/>
    </location>
</feature>
<feature type="transmembrane region" description="Helical" evidence="3">
    <location>
        <begin position="29"/>
        <end position="54"/>
    </location>
</feature>
<dbReference type="InterPro" id="IPR001611">
    <property type="entry name" value="Leu-rich_rpt"/>
</dbReference>
<keyword evidence="3" id="KW-0472">Membrane</keyword>
<evidence type="ECO:0000256" key="1">
    <source>
        <dbReference type="ARBA" id="ARBA00022614"/>
    </source>
</evidence>
<feature type="transmembrane region" description="Helical" evidence="3">
    <location>
        <begin position="845"/>
        <end position="865"/>
    </location>
</feature>
<comment type="caution">
    <text evidence="4">The sequence shown here is derived from an EMBL/GenBank/DDBJ whole genome shotgun (WGS) entry which is preliminary data.</text>
</comment>
<feature type="transmembrane region" description="Helical" evidence="3">
    <location>
        <begin position="247"/>
        <end position="269"/>
    </location>
</feature>
<accession>A0A1V9Z7F0</accession>
<dbReference type="OrthoDB" id="78970at2759"/>
<evidence type="ECO:0000313" key="5">
    <source>
        <dbReference type="Proteomes" id="UP000243579"/>
    </source>
</evidence>
<dbReference type="PANTHER" id="PTHR48051">
    <property type="match status" value="1"/>
</dbReference>
<dbReference type="GO" id="GO:0005737">
    <property type="term" value="C:cytoplasm"/>
    <property type="evidence" value="ECO:0007669"/>
    <property type="project" value="TreeGrafter"/>
</dbReference>
<feature type="transmembrane region" description="Helical" evidence="3">
    <location>
        <begin position="928"/>
        <end position="954"/>
    </location>
</feature>
<dbReference type="PANTHER" id="PTHR48051:SF1">
    <property type="entry name" value="RAS SUPPRESSOR PROTEIN 1"/>
    <property type="match status" value="1"/>
</dbReference>
<gene>
    <name evidence="4" type="ORF">ACHHYP_02284</name>
</gene>
<feature type="transmembrane region" description="Helical" evidence="3">
    <location>
        <begin position="988"/>
        <end position="1010"/>
    </location>
</feature>
<dbReference type="Gene3D" id="3.80.10.10">
    <property type="entry name" value="Ribonuclease Inhibitor"/>
    <property type="match status" value="2"/>
</dbReference>
<feature type="transmembrane region" description="Helical" evidence="3">
    <location>
        <begin position="371"/>
        <end position="395"/>
    </location>
</feature>
<protein>
    <submittedName>
        <fullName evidence="4">Uncharacterized protein</fullName>
    </submittedName>
</protein>
<feature type="transmembrane region" description="Helical" evidence="3">
    <location>
        <begin position="205"/>
        <end position="227"/>
    </location>
</feature>
<feature type="transmembrane region" description="Helical" evidence="3">
    <location>
        <begin position="743"/>
        <end position="765"/>
    </location>
</feature>
<dbReference type="SUPFAM" id="SSF52058">
    <property type="entry name" value="L domain-like"/>
    <property type="match status" value="2"/>
</dbReference>
<dbReference type="Proteomes" id="UP000243579">
    <property type="component" value="Unassembled WGS sequence"/>
</dbReference>
<keyword evidence="3" id="KW-1133">Transmembrane helix</keyword>
<dbReference type="Pfam" id="PF13855">
    <property type="entry name" value="LRR_8"/>
    <property type="match status" value="1"/>
</dbReference>
<dbReference type="InterPro" id="IPR032675">
    <property type="entry name" value="LRR_dom_sf"/>
</dbReference>
<evidence type="ECO:0000313" key="4">
    <source>
        <dbReference type="EMBL" id="OQR93770.1"/>
    </source>
</evidence>
<keyword evidence="2" id="KW-0677">Repeat</keyword>
<reference evidence="4 5" key="1">
    <citation type="journal article" date="2014" name="Genome Biol. Evol.">
        <title>The secreted proteins of Achlya hypogyna and Thraustotheca clavata identify the ancestral oomycete secretome and reveal gene acquisitions by horizontal gene transfer.</title>
        <authorList>
            <person name="Misner I."/>
            <person name="Blouin N."/>
            <person name="Leonard G."/>
            <person name="Richards T.A."/>
            <person name="Lane C.E."/>
        </authorList>
    </citation>
    <scope>NUCLEOTIDE SEQUENCE [LARGE SCALE GENOMIC DNA]</scope>
    <source>
        <strain evidence="4 5">ATCC 48635</strain>
    </source>
</reference>
<keyword evidence="1" id="KW-0433">Leucine-rich repeat</keyword>
<sequence>MGSLFQPRPPGARNASFHNLRRSLERSRVMVRCLWISAAVMHSVAASFLGGMAYSHFYLTQPALGYDYVTVLNLWRPVTVPVATFSALALLHVLRLLYMLTKFLRRPRRVAPAEPRSPTGLRGLVNLLRRHFRLLGVHGPYFEMKVAGRHVGVMATNTYRAYRTALLVGDPTINTTVAVVLCLYGLCLPLLWVSTQRTSRASRRLWTSIVHVALNFGMNVLLPVWVLRPYLTFFTAPDSLVLQYRDTYYPIGISICQTVLITSAFDYGLMLFTQLFLFSALFDYFDCFCSPTRRGATSELLADDERLRTKLRRLKTHANRLLSAGVDVRRRLSLSLSAKHRLSLVAFLVRPAVDVVPIAPPIPRQPVAPVVNYVVFMGYFLTVVWAFAMLGLNFIPLFPERCPHNCLAQTRPWLARTCACMVLEVTCDPDSNELELDFAVVAPTAVVFLIVSHCPRLTVPTSFSALLNLVGLLVYNSTIAAWPQEVTVTQLRRFSYAMIVDSNMTELPLGLLTEPSSTFIDLEVSHSSLASIALSAECFETLSVIYMEYCAFTEFPPQLQTHATMSEISFMYNLLTEIPPNLTYPAMTYLGFSGNPIAGEPPAALFEQPSLWEVDLEGTVISALPDVDMSFLTVTLNDTPYCANASNASDLVLCDVGPYVEGYFPMGKWNKIAVAAAHVPDDVAGRPTPSSHTLSLGFFWVVVLTMHAMAAGFLIFMAYAHAYLTQTADGYNYAVVLKLHEPVDASVIVLGVLGSLHVLAILSMLKRLLLRPRHVKYLATSGSCAVTKQSIASWWRYLLDCYGLFRVNGPYYEYKLALKHAIVAGSQTYRAYSTSVLVGVNSINGVFSVLLFSYGVLVPALWHCAKVPKKSRRQYTIIASVTLNFVANILLPAWILVPYYDYFTRPDAAVLAYADTFYPVGVSVCQSIFVTSLLDLVLTTITHLFLLTAIIDFLKSFRLPTRDMTSIQSGPIVSALARQLASWLTTGVIFGYIVSVFWAVAVVALNYAAWHREPCARGCLAQTYPWLTGKCACTVLETTCDANGSLLLPEDGGIETRSLVYLIVSHCPRLVMPPALSRFTNLVGLEIYNSTIARWGVDASIAAFSRFSYAMLVRTNMSDLPLGLFHNAPTTFIDLEISETNLSSINLDAPLLQTLTVLYVEHAQLQEFPWQLADHPGLNELSLMGNNIAEIPANLSLPSLNYLQLSSNPLTAVPDAAFGLPNLWELYVDNSFVSSFPTDASVFGGALSTIGAFNSTFCRNGYNDTCDGASCALVDCSADDYVDGYLKSAQIIDLRSATAASFFP</sequence>
<dbReference type="InterPro" id="IPR050216">
    <property type="entry name" value="LRR_domain-containing"/>
</dbReference>
<dbReference type="PROSITE" id="PS51450">
    <property type="entry name" value="LRR"/>
    <property type="match status" value="1"/>
</dbReference>
<name>A0A1V9Z7F0_ACHHY</name>
<keyword evidence="5" id="KW-1185">Reference proteome</keyword>
<dbReference type="InterPro" id="IPR003591">
    <property type="entry name" value="Leu-rich_rpt_typical-subtyp"/>
</dbReference>
<organism evidence="4 5">
    <name type="scientific">Achlya hypogyna</name>
    <name type="common">Oomycete</name>
    <name type="synonym">Protoachlya hypogyna</name>
    <dbReference type="NCBI Taxonomy" id="1202772"/>
    <lineage>
        <taxon>Eukaryota</taxon>
        <taxon>Sar</taxon>
        <taxon>Stramenopiles</taxon>
        <taxon>Oomycota</taxon>
        <taxon>Saprolegniomycetes</taxon>
        <taxon>Saprolegniales</taxon>
        <taxon>Achlyaceae</taxon>
        <taxon>Achlya</taxon>
    </lineage>
</organism>
<evidence type="ECO:0000256" key="2">
    <source>
        <dbReference type="ARBA" id="ARBA00022737"/>
    </source>
</evidence>
<feature type="transmembrane region" description="Helical" evidence="3">
    <location>
        <begin position="696"/>
        <end position="723"/>
    </location>
</feature>
<evidence type="ECO:0000256" key="3">
    <source>
        <dbReference type="SAM" id="Phobius"/>
    </source>
</evidence>
<dbReference type="SMART" id="SM00369">
    <property type="entry name" value="LRR_TYP"/>
    <property type="match status" value="1"/>
</dbReference>
<proteinExistence type="predicted"/>